<organism evidence="1 2">
    <name type="scientific">Trichinella pseudospiralis</name>
    <name type="common">Parasitic roundworm</name>
    <dbReference type="NCBI Taxonomy" id="6337"/>
    <lineage>
        <taxon>Eukaryota</taxon>
        <taxon>Metazoa</taxon>
        <taxon>Ecdysozoa</taxon>
        <taxon>Nematoda</taxon>
        <taxon>Enoplea</taxon>
        <taxon>Dorylaimia</taxon>
        <taxon>Trichinellida</taxon>
        <taxon>Trichinellidae</taxon>
        <taxon>Trichinella</taxon>
    </lineage>
</organism>
<name>A0A0V1GN24_TRIPS</name>
<protein>
    <submittedName>
        <fullName evidence="1">Uncharacterized protein</fullName>
    </submittedName>
</protein>
<reference evidence="1 2" key="1">
    <citation type="submission" date="2015-01" db="EMBL/GenBank/DDBJ databases">
        <title>Evolution of Trichinella species and genotypes.</title>
        <authorList>
            <person name="Korhonen P.K."/>
            <person name="Edoardo P."/>
            <person name="Giuseppe L.R."/>
            <person name="Gasser R.B."/>
        </authorList>
    </citation>
    <scope>NUCLEOTIDE SEQUENCE [LARGE SCALE GENOMIC DNA]</scope>
    <source>
        <strain evidence="1">ISS588</strain>
    </source>
</reference>
<proteinExistence type="predicted"/>
<gene>
    <name evidence="1" type="ORF">T4B_2170</name>
</gene>
<sequence>MKITRHEMKWMYSEQQSETTSLNQLQINCIALHGHVKQRMLKGPMLSQFVVAFKHPFVYFSRAPVPLLALVRQIDLTLESFSAPCHVHLYGRFALHS</sequence>
<comment type="caution">
    <text evidence="1">The sequence shown here is derived from an EMBL/GenBank/DDBJ whole genome shotgun (WGS) entry which is preliminary data.</text>
</comment>
<dbReference type="AlphaFoldDB" id="A0A0V1GN24"/>
<dbReference type="EMBL" id="JYDS01001098">
    <property type="protein sequence ID" value="KRY99661.1"/>
    <property type="molecule type" value="Genomic_DNA"/>
</dbReference>
<keyword evidence="2" id="KW-1185">Reference proteome</keyword>
<accession>A0A0V1GN24</accession>
<evidence type="ECO:0000313" key="1">
    <source>
        <dbReference type="EMBL" id="KRY99661.1"/>
    </source>
</evidence>
<evidence type="ECO:0000313" key="2">
    <source>
        <dbReference type="Proteomes" id="UP000054805"/>
    </source>
</evidence>
<dbReference type="Proteomes" id="UP000054805">
    <property type="component" value="Unassembled WGS sequence"/>
</dbReference>